<proteinExistence type="predicted"/>
<feature type="signal peptide" evidence="3">
    <location>
        <begin position="1"/>
        <end position="19"/>
    </location>
</feature>
<organism evidence="4 5">
    <name type="scientific">Engystomops pustulosus</name>
    <name type="common">Tungara frog</name>
    <name type="synonym">Physalaemus pustulosus</name>
    <dbReference type="NCBI Taxonomy" id="76066"/>
    <lineage>
        <taxon>Eukaryota</taxon>
        <taxon>Metazoa</taxon>
        <taxon>Chordata</taxon>
        <taxon>Craniata</taxon>
        <taxon>Vertebrata</taxon>
        <taxon>Euteleostomi</taxon>
        <taxon>Amphibia</taxon>
        <taxon>Batrachia</taxon>
        <taxon>Anura</taxon>
        <taxon>Neobatrachia</taxon>
        <taxon>Hyloidea</taxon>
        <taxon>Leptodactylidae</taxon>
        <taxon>Leiuperinae</taxon>
        <taxon>Engystomops</taxon>
    </lineage>
</organism>
<evidence type="ECO:0000256" key="1">
    <source>
        <dbReference type="SAM" id="MobiDB-lite"/>
    </source>
</evidence>
<name>A0AAV6ZD94_ENGPU</name>
<dbReference type="EMBL" id="WNYA01001139">
    <property type="protein sequence ID" value="KAG8546318.1"/>
    <property type="molecule type" value="Genomic_DNA"/>
</dbReference>
<feature type="compositionally biased region" description="Low complexity" evidence="1">
    <location>
        <begin position="104"/>
        <end position="123"/>
    </location>
</feature>
<evidence type="ECO:0000313" key="5">
    <source>
        <dbReference type="Proteomes" id="UP000824782"/>
    </source>
</evidence>
<evidence type="ECO:0000256" key="2">
    <source>
        <dbReference type="SAM" id="Phobius"/>
    </source>
</evidence>
<keyword evidence="2" id="KW-0812">Transmembrane</keyword>
<keyword evidence="3" id="KW-0732">Signal</keyword>
<dbReference type="AlphaFoldDB" id="A0AAV6ZD94"/>
<protein>
    <submittedName>
        <fullName evidence="4">Uncharacterized protein</fullName>
    </submittedName>
</protein>
<accession>A0AAV6ZD94</accession>
<evidence type="ECO:0000313" key="4">
    <source>
        <dbReference type="EMBL" id="KAG8546318.1"/>
    </source>
</evidence>
<keyword evidence="2" id="KW-0472">Membrane</keyword>
<sequence length="188" mass="19428">MAPGLALLLLVSCVTCVAADNSTRVVPTADVLNATSGPTQQIPGMVPSTGSDAKPDNTDPESPLATTTAAVIPVPTSNVTYGIPTINPLSNDTDSSNHTVSDNGTAPATTISPITGTSTPIIPATDDKTTAEIILESSPTWEIPTDESITTTVSPEEDQDETPIIAVMVALSSLLIIVFIIIVLYMLR</sequence>
<gene>
    <name evidence="4" type="ORF">GDO81_019229</name>
</gene>
<evidence type="ECO:0000256" key="3">
    <source>
        <dbReference type="SAM" id="SignalP"/>
    </source>
</evidence>
<feature type="compositionally biased region" description="Polar residues" evidence="1">
    <location>
        <begin position="88"/>
        <end position="103"/>
    </location>
</feature>
<feature type="chain" id="PRO_5043585866" evidence="3">
    <location>
        <begin position="20"/>
        <end position="188"/>
    </location>
</feature>
<keyword evidence="5" id="KW-1185">Reference proteome</keyword>
<feature type="region of interest" description="Disordered" evidence="1">
    <location>
        <begin position="36"/>
        <end position="64"/>
    </location>
</feature>
<dbReference type="Proteomes" id="UP000824782">
    <property type="component" value="Unassembled WGS sequence"/>
</dbReference>
<feature type="transmembrane region" description="Helical" evidence="2">
    <location>
        <begin position="164"/>
        <end position="187"/>
    </location>
</feature>
<keyword evidence="2" id="KW-1133">Transmembrane helix</keyword>
<feature type="region of interest" description="Disordered" evidence="1">
    <location>
        <begin position="88"/>
        <end position="123"/>
    </location>
</feature>
<comment type="caution">
    <text evidence="4">The sequence shown here is derived from an EMBL/GenBank/DDBJ whole genome shotgun (WGS) entry which is preliminary data.</text>
</comment>
<reference evidence="4" key="1">
    <citation type="thesis" date="2020" institute="ProQuest LLC" country="789 East Eisenhower Parkway, Ann Arbor, MI, USA">
        <title>Comparative Genomics and Chromosome Evolution.</title>
        <authorList>
            <person name="Mudd A.B."/>
        </authorList>
    </citation>
    <scope>NUCLEOTIDE SEQUENCE</scope>
    <source>
        <strain evidence="4">237g6f4</strain>
        <tissue evidence="4">Blood</tissue>
    </source>
</reference>